<name>A0A392Q8H1_9FABA</name>
<gene>
    <name evidence="1" type="ORF">A2U01_0041606</name>
</gene>
<evidence type="ECO:0000313" key="1">
    <source>
        <dbReference type="EMBL" id="MCI20444.1"/>
    </source>
</evidence>
<dbReference type="EMBL" id="LXQA010119899">
    <property type="protein sequence ID" value="MCI20444.1"/>
    <property type="molecule type" value="Genomic_DNA"/>
</dbReference>
<dbReference type="Proteomes" id="UP000265520">
    <property type="component" value="Unassembled WGS sequence"/>
</dbReference>
<comment type="caution">
    <text evidence="1">The sequence shown here is derived from an EMBL/GenBank/DDBJ whole genome shotgun (WGS) entry which is preliminary data.</text>
</comment>
<feature type="non-terminal residue" evidence="1">
    <location>
        <position position="1"/>
    </location>
</feature>
<proteinExistence type="predicted"/>
<sequence>VTEGTEYYTRMGGVLVDDMYSLSGENFENRVKLDWPNPFPEDEDLDLDGDEDYTGFGIMGSAR</sequence>
<reference evidence="1 2" key="1">
    <citation type="journal article" date="2018" name="Front. Plant Sci.">
        <title>Red Clover (Trifolium pratense) and Zigzag Clover (T. medium) - A Picture of Genomic Similarities and Differences.</title>
        <authorList>
            <person name="Dluhosova J."/>
            <person name="Istvanek J."/>
            <person name="Nedelnik J."/>
            <person name="Repkova J."/>
        </authorList>
    </citation>
    <scope>NUCLEOTIDE SEQUENCE [LARGE SCALE GENOMIC DNA]</scope>
    <source>
        <strain evidence="2">cv. 10/8</strain>
        <tissue evidence="1">Leaf</tissue>
    </source>
</reference>
<keyword evidence="2" id="KW-1185">Reference proteome</keyword>
<accession>A0A392Q8H1</accession>
<evidence type="ECO:0000313" key="2">
    <source>
        <dbReference type="Proteomes" id="UP000265520"/>
    </source>
</evidence>
<dbReference type="AlphaFoldDB" id="A0A392Q8H1"/>
<protein>
    <submittedName>
        <fullName evidence="1">Uncharacterized protein</fullName>
    </submittedName>
</protein>
<organism evidence="1 2">
    <name type="scientific">Trifolium medium</name>
    <dbReference type="NCBI Taxonomy" id="97028"/>
    <lineage>
        <taxon>Eukaryota</taxon>
        <taxon>Viridiplantae</taxon>
        <taxon>Streptophyta</taxon>
        <taxon>Embryophyta</taxon>
        <taxon>Tracheophyta</taxon>
        <taxon>Spermatophyta</taxon>
        <taxon>Magnoliopsida</taxon>
        <taxon>eudicotyledons</taxon>
        <taxon>Gunneridae</taxon>
        <taxon>Pentapetalae</taxon>
        <taxon>rosids</taxon>
        <taxon>fabids</taxon>
        <taxon>Fabales</taxon>
        <taxon>Fabaceae</taxon>
        <taxon>Papilionoideae</taxon>
        <taxon>50 kb inversion clade</taxon>
        <taxon>NPAAA clade</taxon>
        <taxon>Hologalegina</taxon>
        <taxon>IRL clade</taxon>
        <taxon>Trifolieae</taxon>
        <taxon>Trifolium</taxon>
    </lineage>
</organism>